<dbReference type="PANTHER" id="PTHR22997:SF0">
    <property type="entry name" value="PIH1 DOMAIN-CONTAINING PROTEIN 1"/>
    <property type="match status" value="1"/>
</dbReference>
<evidence type="ECO:0000259" key="3">
    <source>
        <dbReference type="Pfam" id="PF08190"/>
    </source>
</evidence>
<feature type="region of interest" description="Disordered" evidence="2">
    <location>
        <begin position="225"/>
        <end position="272"/>
    </location>
</feature>
<dbReference type="GO" id="GO:0000492">
    <property type="term" value="P:box C/D snoRNP assembly"/>
    <property type="evidence" value="ECO:0007669"/>
    <property type="project" value="TreeGrafter"/>
</dbReference>
<dbReference type="Pfam" id="PF08190">
    <property type="entry name" value="PIH1"/>
    <property type="match status" value="1"/>
</dbReference>
<dbReference type="InterPro" id="IPR050734">
    <property type="entry name" value="PIH1/Kintoun_subfamily"/>
</dbReference>
<organism evidence="4 5">
    <name type="scientific">Podila verticillata NRRL 6337</name>
    <dbReference type="NCBI Taxonomy" id="1069443"/>
    <lineage>
        <taxon>Eukaryota</taxon>
        <taxon>Fungi</taxon>
        <taxon>Fungi incertae sedis</taxon>
        <taxon>Mucoromycota</taxon>
        <taxon>Mortierellomycotina</taxon>
        <taxon>Mortierellomycetes</taxon>
        <taxon>Mortierellales</taxon>
        <taxon>Mortierellaceae</taxon>
        <taxon>Podila</taxon>
    </lineage>
</organism>
<dbReference type="GO" id="GO:0097255">
    <property type="term" value="C:R2TP complex"/>
    <property type="evidence" value="ECO:0007669"/>
    <property type="project" value="TreeGrafter"/>
</dbReference>
<dbReference type="AlphaFoldDB" id="A0A086TIZ9"/>
<evidence type="ECO:0000256" key="1">
    <source>
        <dbReference type="ARBA" id="ARBA00008511"/>
    </source>
</evidence>
<comment type="similarity">
    <text evidence="1">Belongs to the PIH1 family.</text>
</comment>
<sequence>MSFLDLDSKDTKGEGSSPFLLNPVATSIPTPAQRQSQDVADEETLLAEFHKNPEAALRLAKSYISAAQAPRQAMTEITPVPGFVLQTTTTKESSKVPIGAKTIVFPKDTQVFVNICSSSQLPKPSIATEAEIQKAINAEEGMTYQVPFQISPPREYKDTGARSYLVVDACVHTDAYKRTEKDFDYKLYIMELAMEWVEEKCQIELSRSFQLPNIKSKDELKERSVILPKPPAIQEMDDSTPAKKEAPKKAIITPVSPKPTTPSSSKLAQQAQDKDTRIVVAMAGKDDIALQSRLLPCPKGTLGIIVEVDLPNHQNINDVTLDVVLPDKLVVHSTSQGQGIDQGKEYHCEVDLPNEPVDLDTIHAEFNRATRTLRVFTTKKKRNVA</sequence>
<dbReference type="OrthoDB" id="5135119at2759"/>
<dbReference type="GO" id="GO:0006364">
    <property type="term" value="P:rRNA processing"/>
    <property type="evidence" value="ECO:0007669"/>
    <property type="project" value="TreeGrafter"/>
</dbReference>
<reference evidence="4 5" key="1">
    <citation type="submission" date="2011-02" db="EMBL/GenBank/DDBJ databases">
        <title>The Genome Sequence of Mortierella verticillata NRRL 6337.</title>
        <authorList>
            <consortium name="The Broad Institute Genome Sequencing Platform"/>
            <person name="Russ C."/>
            <person name="Cuomo C."/>
            <person name="Burger G."/>
            <person name="Gray M.W."/>
            <person name="Holland P.W.H."/>
            <person name="King N."/>
            <person name="Lang F.B.F."/>
            <person name="Roger A.J."/>
            <person name="Ruiz-Trillo I."/>
            <person name="Young S.K."/>
            <person name="Zeng Q."/>
            <person name="Gargeya S."/>
            <person name="Alvarado L."/>
            <person name="Berlin A."/>
            <person name="Chapman S.B."/>
            <person name="Chen Z."/>
            <person name="Freedman E."/>
            <person name="Gellesch M."/>
            <person name="Goldberg J."/>
            <person name="Griggs A."/>
            <person name="Gujja S."/>
            <person name="Heilman E."/>
            <person name="Heiman D."/>
            <person name="Howarth C."/>
            <person name="Mehta T."/>
            <person name="Neiman D."/>
            <person name="Pearson M."/>
            <person name="Roberts A."/>
            <person name="Saif S."/>
            <person name="Shea T."/>
            <person name="Shenoy N."/>
            <person name="Sisk P."/>
            <person name="Stolte C."/>
            <person name="Sykes S."/>
            <person name="White J."/>
            <person name="Yandava C."/>
            <person name="Haas B."/>
            <person name="Nusbaum C."/>
            <person name="Birren B."/>
        </authorList>
    </citation>
    <scope>NUCLEOTIDE SEQUENCE [LARGE SCALE GENOMIC DNA]</scope>
    <source>
        <strain evidence="4 5">NRRL 6337</strain>
    </source>
</reference>
<accession>A0A086TIZ9</accession>
<evidence type="ECO:0000313" key="4">
    <source>
        <dbReference type="EMBL" id="KFH61926.1"/>
    </source>
</evidence>
<dbReference type="InterPro" id="IPR012981">
    <property type="entry name" value="PIH1_N"/>
</dbReference>
<feature type="compositionally biased region" description="Polar residues" evidence="2">
    <location>
        <begin position="24"/>
        <end position="38"/>
    </location>
</feature>
<feature type="domain" description="PIH1 N-terminal" evidence="3">
    <location>
        <begin position="60"/>
        <end position="230"/>
    </location>
</feature>
<evidence type="ECO:0000256" key="2">
    <source>
        <dbReference type="SAM" id="MobiDB-lite"/>
    </source>
</evidence>
<dbReference type="EMBL" id="KN042435">
    <property type="protein sequence ID" value="KFH61926.1"/>
    <property type="molecule type" value="Genomic_DNA"/>
</dbReference>
<feature type="region of interest" description="Disordered" evidence="2">
    <location>
        <begin position="1"/>
        <end position="39"/>
    </location>
</feature>
<gene>
    <name evidence="4" type="ORF">MVEG_12260</name>
</gene>
<name>A0A086TIZ9_9FUNG</name>
<keyword evidence="5" id="KW-1185">Reference proteome</keyword>
<protein>
    <recommendedName>
        <fullName evidence="3">PIH1 N-terminal domain-containing protein</fullName>
    </recommendedName>
</protein>
<proteinExistence type="inferred from homology"/>
<feature type="compositionally biased region" description="Basic and acidic residues" evidence="2">
    <location>
        <begin position="1"/>
        <end position="13"/>
    </location>
</feature>
<dbReference type="Proteomes" id="UP000243308">
    <property type="component" value="Unassembled WGS sequence"/>
</dbReference>
<evidence type="ECO:0000313" key="5">
    <source>
        <dbReference type="Proteomes" id="UP000243308"/>
    </source>
</evidence>
<dbReference type="PANTHER" id="PTHR22997">
    <property type="entry name" value="PIH1 DOMAIN-CONTAINING PROTEIN 1"/>
    <property type="match status" value="1"/>
</dbReference>
<dbReference type="GO" id="GO:0005737">
    <property type="term" value="C:cytoplasm"/>
    <property type="evidence" value="ECO:0007669"/>
    <property type="project" value="TreeGrafter"/>
</dbReference>
<dbReference type="GO" id="GO:1990904">
    <property type="term" value="C:ribonucleoprotein complex"/>
    <property type="evidence" value="ECO:0007669"/>
    <property type="project" value="TreeGrafter"/>
</dbReference>